<keyword evidence="2" id="KW-0472">Membrane</keyword>
<feature type="chain" id="PRO_5016323292" description="GPI-anchored wall transfer protein 1" evidence="3">
    <location>
        <begin position="26"/>
        <end position="349"/>
    </location>
</feature>
<reference evidence="4 5" key="1">
    <citation type="journal article" date="2018" name="Mol. Biol. Evol.">
        <title>Broad Genomic Sampling Reveals a Smut Pathogenic Ancestry of the Fungal Clade Ustilaginomycotina.</title>
        <authorList>
            <person name="Kijpornyongpan T."/>
            <person name="Mondo S.J."/>
            <person name="Barry K."/>
            <person name="Sandor L."/>
            <person name="Lee J."/>
            <person name="Lipzen A."/>
            <person name="Pangilinan J."/>
            <person name="LaButti K."/>
            <person name="Hainaut M."/>
            <person name="Henrissat B."/>
            <person name="Grigoriev I.V."/>
            <person name="Spatafora J.W."/>
            <person name="Aime M.C."/>
        </authorList>
    </citation>
    <scope>NUCLEOTIDE SEQUENCE [LARGE SCALE GENOMIC DNA]</scope>
    <source>
        <strain evidence="4 5">MCA 4186</strain>
    </source>
</reference>
<gene>
    <name evidence="4" type="ORF">FA09DRAFT_329353</name>
</gene>
<keyword evidence="2" id="KW-1133">Transmembrane helix</keyword>
<evidence type="ECO:0000313" key="5">
    <source>
        <dbReference type="Proteomes" id="UP000245946"/>
    </source>
</evidence>
<dbReference type="OrthoDB" id="2520628at2759"/>
<evidence type="ECO:0008006" key="6">
    <source>
        <dbReference type="Google" id="ProtNLM"/>
    </source>
</evidence>
<organism evidence="4 5">
    <name type="scientific">Tilletiopsis washingtonensis</name>
    <dbReference type="NCBI Taxonomy" id="58919"/>
    <lineage>
        <taxon>Eukaryota</taxon>
        <taxon>Fungi</taxon>
        <taxon>Dikarya</taxon>
        <taxon>Basidiomycota</taxon>
        <taxon>Ustilaginomycotina</taxon>
        <taxon>Exobasidiomycetes</taxon>
        <taxon>Entylomatales</taxon>
        <taxon>Entylomatales incertae sedis</taxon>
        <taxon>Tilletiopsis</taxon>
    </lineage>
</organism>
<feature type="signal peptide" evidence="3">
    <location>
        <begin position="1"/>
        <end position="25"/>
    </location>
</feature>
<evidence type="ECO:0000256" key="2">
    <source>
        <dbReference type="SAM" id="Phobius"/>
    </source>
</evidence>
<feature type="transmembrane region" description="Helical" evidence="2">
    <location>
        <begin position="164"/>
        <end position="186"/>
    </location>
</feature>
<dbReference type="RefSeq" id="XP_025599152.1">
    <property type="nucleotide sequence ID" value="XM_025742148.1"/>
</dbReference>
<accession>A0A316ZF24</accession>
<dbReference type="AlphaFoldDB" id="A0A316ZF24"/>
<feature type="transmembrane region" description="Helical" evidence="2">
    <location>
        <begin position="62"/>
        <end position="85"/>
    </location>
</feature>
<dbReference type="Proteomes" id="UP000245946">
    <property type="component" value="Unassembled WGS sequence"/>
</dbReference>
<name>A0A316ZF24_9BASI</name>
<keyword evidence="3" id="KW-0732">Signal</keyword>
<evidence type="ECO:0000313" key="4">
    <source>
        <dbReference type="EMBL" id="PWN98873.1"/>
    </source>
</evidence>
<dbReference type="EMBL" id="KZ819290">
    <property type="protein sequence ID" value="PWN98873.1"/>
    <property type="molecule type" value="Genomic_DNA"/>
</dbReference>
<dbReference type="GeneID" id="37269692"/>
<feature type="transmembrane region" description="Helical" evidence="2">
    <location>
        <begin position="97"/>
        <end position="117"/>
    </location>
</feature>
<keyword evidence="5" id="KW-1185">Reference proteome</keyword>
<protein>
    <recommendedName>
        <fullName evidence="6">GPI-anchored wall transfer protein 1</fullName>
    </recommendedName>
</protein>
<proteinExistence type="predicted"/>
<evidence type="ECO:0000256" key="3">
    <source>
        <dbReference type="SAM" id="SignalP"/>
    </source>
</evidence>
<sequence>MPLADIGPAALRSPLLALLASHAEALAVPRGSYVLLAPLTVAHAVRCSIGARSVGQKARPSLLVSTALNLLLLFGSLSVVCVLLSKPNPILLAPRTIVLYSAVHVLLDVTGMGGRLLEAQKTRGGALAIHLYCSAVDALCRSEGIAVLGVQAVRSHPDPAIASSGFATVLIGFLIGGGTPLLIGLLGLDTPHWGWRVPSWLQRPSLLLQPDIWSSALVAALFAAMTSPKGFASLSQGFSSWASKQSPAPIFTAPLSLGRALLRIEEASPAAFGAVKETAYLPAREARILVGLMLFAILASAKLHDAVSYVSPKATSVFGGSSSTKVGGRKSIPSPSATLAQRRAQKKQQ</sequence>
<keyword evidence="2" id="KW-0812">Transmembrane</keyword>
<evidence type="ECO:0000256" key="1">
    <source>
        <dbReference type="SAM" id="MobiDB-lite"/>
    </source>
</evidence>
<feature type="region of interest" description="Disordered" evidence="1">
    <location>
        <begin position="317"/>
        <end position="349"/>
    </location>
</feature>